<feature type="domain" description="Type I restriction modification DNA specificity" evidence="4">
    <location>
        <begin position="201"/>
        <end position="370"/>
    </location>
</feature>
<evidence type="ECO:0000256" key="3">
    <source>
        <dbReference type="ARBA" id="ARBA00023125"/>
    </source>
</evidence>
<dbReference type="Pfam" id="PF01420">
    <property type="entry name" value="Methylase_S"/>
    <property type="match status" value="2"/>
</dbReference>
<name>A0A9D1WXN7_9FIRM</name>
<dbReference type="GO" id="GO:0003677">
    <property type="term" value="F:DNA binding"/>
    <property type="evidence" value="ECO:0007669"/>
    <property type="project" value="UniProtKB-KW"/>
</dbReference>
<keyword evidence="3" id="KW-0238">DNA-binding</keyword>
<dbReference type="EMBL" id="DXEM01000035">
    <property type="protein sequence ID" value="HIX68827.1"/>
    <property type="molecule type" value="Genomic_DNA"/>
</dbReference>
<evidence type="ECO:0000259" key="4">
    <source>
        <dbReference type="Pfam" id="PF01420"/>
    </source>
</evidence>
<evidence type="ECO:0000313" key="5">
    <source>
        <dbReference type="EMBL" id="HIX68827.1"/>
    </source>
</evidence>
<organism evidence="5 6">
    <name type="scientific">Candidatus Anaerostipes excrementavium</name>
    <dbReference type="NCBI Taxonomy" id="2838463"/>
    <lineage>
        <taxon>Bacteria</taxon>
        <taxon>Bacillati</taxon>
        <taxon>Bacillota</taxon>
        <taxon>Clostridia</taxon>
        <taxon>Lachnospirales</taxon>
        <taxon>Lachnospiraceae</taxon>
        <taxon>Anaerostipes</taxon>
    </lineage>
</organism>
<evidence type="ECO:0000256" key="1">
    <source>
        <dbReference type="ARBA" id="ARBA00010923"/>
    </source>
</evidence>
<dbReference type="InterPro" id="IPR000055">
    <property type="entry name" value="Restrct_endonuc_typeI_TRD"/>
</dbReference>
<keyword evidence="5" id="KW-0540">Nuclease</keyword>
<dbReference type="GO" id="GO:0004519">
    <property type="term" value="F:endonuclease activity"/>
    <property type="evidence" value="ECO:0007669"/>
    <property type="project" value="UniProtKB-KW"/>
</dbReference>
<dbReference type="CDD" id="cd17517">
    <property type="entry name" value="RMtype1_S_EcoKI_StySPI-TRD2-CR2_like"/>
    <property type="match status" value="1"/>
</dbReference>
<dbReference type="PANTHER" id="PTHR30408:SF12">
    <property type="entry name" value="TYPE I RESTRICTION ENZYME MJAVIII SPECIFICITY SUBUNIT"/>
    <property type="match status" value="1"/>
</dbReference>
<keyword evidence="5" id="KW-0255">Endonuclease</keyword>
<feature type="domain" description="Type I restriction modification DNA specificity" evidence="4">
    <location>
        <begin position="2"/>
        <end position="172"/>
    </location>
</feature>
<dbReference type="PANTHER" id="PTHR30408">
    <property type="entry name" value="TYPE-1 RESTRICTION ENZYME ECOKI SPECIFICITY PROTEIN"/>
    <property type="match status" value="1"/>
</dbReference>
<sequence length="392" mass="44591">MKVKLKDLGKISTGNTPSKNISEFYNSEDIGFVKPDMISEQQINFIENTTEYLAEAARNKARIVKKNAVFVTCIGSIGKVGIAKNKELAFNQQINAIEPNEKVLPKYLAYGIFANKRRLQTISNAPVVPIINKTQFGEFEIDINNDTKEQLKVVELLDKVSGVITKRRKELEKLDELIKARFIEMFGDPMTNPYNLPKVILGSVLTIEPQNGLYKPQSDYVSDGTGVPILRIDSFYDGKVSDLSSLKRLICSEAELKRYLLYENDIVINRVNSIEYLGKCGLIQGLVENTVFESNMMRLHIDENKFHPVYITKLLCSEFTYQQILRRAKKAVNQASINQKDVQSFVVYMPPIEQQNQFATFVEQIDKSKAVVQKALDQAQILFDSLMQEYFG</sequence>
<dbReference type="CDD" id="cd17293">
    <property type="entry name" value="RMtype1_S_Ppo21ORF8840P_TRD1-CR1_like"/>
    <property type="match status" value="1"/>
</dbReference>
<dbReference type="AlphaFoldDB" id="A0A9D1WXN7"/>
<comment type="similarity">
    <text evidence="1">Belongs to the type-I restriction system S methylase family.</text>
</comment>
<comment type="caution">
    <text evidence="5">The sequence shown here is derived from an EMBL/GenBank/DDBJ whole genome shotgun (WGS) entry which is preliminary data.</text>
</comment>
<evidence type="ECO:0000313" key="6">
    <source>
        <dbReference type="Proteomes" id="UP000886721"/>
    </source>
</evidence>
<accession>A0A9D1WXN7</accession>
<proteinExistence type="inferred from homology"/>
<reference evidence="5" key="2">
    <citation type="submission" date="2021-04" db="EMBL/GenBank/DDBJ databases">
        <authorList>
            <person name="Gilroy R."/>
        </authorList>
    </citation>
    <scope>NUCLEOTIDE SEQUENCE</scope>
    <source>
        <strain evidence="5">CHK191-13928</strain>
    </source>
</reference>
<dbReference type="SUPFAM" id="SSF116734">
    <property type="entry name" value="DNA methylase specificity domain"/>
    <property type="match status" value="2"/>
</dbReference>
<gene>
    <name evidence="5" type="ORF">H9735_12000</name>
</gene>
<keyword evidence="2" id="KW-0680">Restriction system</keyword>
<dbReference type="EC" id="3.1.21.-" evidence="5"/>
<keyword evidence="5" id="KW-0378">Hydrolase</keyword>
<dbReference type="GO" id="GO:0016787">
    <property type="term" value="F:hydrolase activity"/>
    <property type="evidence" value="ECO:0007669"/>
    <property type="project" value="UniProtKB-KW"/>
</dbReference>
<reference evidence="5" key="1">
    <citation type="journal article" date="2021" name="PeerJ">
        <title>Extensive microbial diversity within the chicken gut microbiome revealed by metagenomics and culture.</title>
        <authorList>
            <person name="Gilroy R."/>
            <person name="Ravi A."/>
            <person name="Getino M."/>
            <person name="Pursley I."/>
            <person name="Horton D.L."/>
            <person name="Alikhan N.F."/>
            <person name="Baker D."/>
            <person name="Gharbi K."/>
            <person name="Hall N."/>
            <person name="Watson M."/>
            <person name="Adriaenssens E.M."/>
            <person name="Foster-Nyarko E."/>
            <person name="Jarju S."/>
            <person name="Secka A."/>
            <person name="Antonio M."/>
            <person name="Oren A."/>
            <person name="Chaudhuri R.R."/>
            <person name="La Ragione R."/>
            <person name="Hildebrand F."/>
            <person name="Pallen M.J."/>
        </authorList>
    </citation>
    <scope>NUCLEOTIDE SEQUENCE</scope>
    <source>
        <strain evidence="5">CHK191-13928</strain>
    </source>
</reference>
<evidence type="ECO:0000256" key="2">
    <source>
        <dbReference type="ARBA" id="ARBA00022747"/>
    </source>
</evidence>
<dbReference type="InterPro" id="IPR044946">
    <property type="entry name" value="Restrct_endonuc_typeI_TRD_sf"/>
</dbReference>
<dbReference type="Proteomes" id="UP000886721">
    <property type="component" value="Unassembled WGS sequence"/>
</dbReference>
<protein>
    <submittedName>
        <fullName evidence="5">Restriction endonuclease subunit S</fullName>
        <ecNumber evidence="5">3.1.21.-</ecNumber>
    </submittedName>
</protein>
<dbReference type="GO" id="GO:0009307">
    <property type="term" value="P:DNA restriction-modification system"/>
    <property type="evidence" value="ECO:0007669"/>
    <property type="project" value="UniProtKB-KW"/>
</dbReference>
<dbReference type="Gene3D" id="3.90.220.20">
    <property type="entry name" value="DNA methylase specificity domains"/>
    <property type="match status" value="2"/>
</dbReference>
<dbReference type="InterPro" id="IPR052021">
    <property type="entry name" value="Type-I_RS_S_subunit"/>
</dbReference>